<evidence type="ECO:0000256" key="3">
    <source>
        <dbReference type="SAM" id="MobiDB-lite"/>
    </source>
</evidence>
<evidence type="ECO:0000256" key="2">
    <source>
        <dbReference type="ARBA" id="ARBA00022679"/>
    </source>
</evidence>
<organism evidence="5 6">
    <name type="scientific">Candidimonas nitroreducens</name>
    <dbReference type="NCBI Taxonomy" id="683354"/>
    <lineage>
        <taxon>Bacteria</taxon>
        <taxon>Pseudomonadati</taxon>
        <taxon>Pseudomonadota</taxon>
        <taxon>Betaproteobacteria</taxon>
        <taxon>Burkholderiales</taxon>
        <taxon>Alcaligenaceae</taxon>
        <taxon>Candidimonas</taxon>
    </lineage>
</organism>
<feature type="region of interest" description="Disordered" evidence="3">
    <location>
        <begin position="321"/>
        <end position="347"/>
    </location>
</feature>
<keyword evidence="6" id="KW-1185">Reference proteome</keyword>
<dbReference type="SUPFAM" id="SSF56214">
    <property type="entry name" value="4'-phosphopantetheinyl transferase"/>
    <property type="match status" value="2"/>
</dbReference>
<dbReference type="InterPro" id="IPR050559">
    <property type="entry name" value="P-Pant_transferase_sf"/>
</dbReference>
<evidence type="ECO:0000256" key="1">
    <source>
        <dbReference type="ARBA" id="ARBA00010990"/>
    </source>
</evidence>
<dbReference type="Pfam" id="PF01648">
    <property type="entry name" value="ACPS"/>
    <property type="match status" value="1"/>
</dbReference>
<reference evidence="6" key="1">
    <citation type="submission" date="2017-06" db="EMBL/GenBank/DDBJ databases">
        <title>Herbaspirillum phytohormonus sp. nov., isolated from the root nodule of Robinia pseudoacacia in lead-zinc mine.</title>
        <authorList>
            <person name="Fan M."/>
            <person name="Lin Y."/>
        </authorList>
    </citation>
    <scope>NUCLEOTIDE SEQUENCE [LARGE SCALE GENOMIC DNA]</scope>
    <source>
        <strain evidence="6">SC-089</strain>
    </source>
</reference>
<dbReference type="EMBL" id="NJIH01000006">
    <property type="protein sequence ID" value="OWT60132.1"/>
    <property type="molecule type" value="Genomic_DNA"/>
</dbReference>
<proteinExistence type="inferred from homology"/>
<gene>
    <name evidence="5" type="ORF">CEY11_10680</name>
</gene>
<dbReference type="Proteomes" id="UP000214603">
    <property type="component" value="Unassembled WGS sequence"/>
</dbReference>
<evidence type="ECO:0000313" key="5">
    <source>
        <dbReference type="EMBL" id="OWT60132.1"/>
    </source>
</evidence>
<dbReference type="InterPro" id="IPR008278">
    <property type="entry name" value="4-PPantetheinyl_Trfase_dom"/>
</dbReference>
<dbReference type="InterPro" id="IPR037143">
    <property type="entry name" value="4-PPantetheinyl_Trfase_dom_sf"/>
</dbReference>
<dbReference type="GO" id="GO:0019878">
    <property type="term" value="P:lysine biosynthetic process via aminoadipic acid"/>
    <property type="evidence" value="ECO:0007669"/>
    <property type="project" value="TreeGrafter"/>
</dbReference>
<dbReference type="AlphaFoldDB" id="A0A225MGX4"/>
<name>A0A225MGX4_9BURK</name>
<feature type="domain" description="4'-phosphopantetheinyl transferase" evidence="4">
    <location>
        <begin position="201"/>
        <end position="286"/>
    </location>
</feature>
<dbReference type="GO" id="GO:0005829">
    <property type="term" value="C:cytosol"/>
    <property type="evidence" value="ECO:0007669"/>
    <property type="project" value="TreeGrafter"/>
</dbReference>
<dbReference type="Gene3D" id="3.90.470.20">
    <property type="entry name" value="4'-phosphopantetheinyl transferase domain"/>
    <property type="match status" value="2"/>
</dbReference>
<comment type="caution">
    <text evidence="5">The sequence shown here is derived from an EMBL/GenBank/DDBJ whole genome shotgun (WGS) entry which is preliminary data.</text>
</comment>
<sequence>MRAPRQPPPGASSRGANGAQRQESASEAAPRRPSKQRALLPGEDDWRRRHPGAPHIKNEGAATRPDAAWAPTLEAGACHVWSVPLEQPAHVQAALAAHLSEEEKQHMQALRRPELRSRYAVAHGALRVLLGRYLGVAPQLCRYATGPRGKPMLAGAYPAMAVDDAPAPGARTCPGSESTLHFNMSHAGTQALIAVARGVEVGVDIEQRRDMDDMAGVARTILSHADLDLWLALPEAQRVQAFYAIWTRKEAVSKAAGTGLYMDFPGLSVEFRPGRPAAVRRIEAAFGKPGEWLLAELDCAPGYSAALAARTPALRVSRHTARMGEDGTADVDADADAAASSDPAPPV</sequence>
<dbReference type="PANTHER" id="PTHR12215:SF10">
    <property type="entry name" value="L-AMINOADIPATE-SEMIALDEHYDE DEHYDROGENASE-PHOSPHOPANTETHEINYL TRANSFERASE"/>
    <property type="match status" value="1"/>
</dbReference>
<dbReference type="GO" id="GO:0000287">
    <property type="term" value="F:magnesium ion binding"/>
    <property type="evidence" value="ECO:0007669"/>
    <property type="project" value="InterPro"/>
</dbReference>
<keyword evidence="2" id="KW-0808">Transferase</keyword>
<evidence type="ECO:0000259" key="4">
    <source>
        <dbReference type="Pfam" id="PF01648"/>
    </source>
</evidence>
<feature type="region of interest" description="Disordered" evidence="3">
    <location>
        <begin position="1"/>
        <end position="64"/>
    </location>
</feature>
<feature type="compositionally biased region" description="Pro residues" evidence="3">
    <location>
        <begin position="1"/>
        <end position="10"/>
    </location>
</feature>
<protein>
    <recommendedName>
        <fullName evidence="4">4'-phosphopantetheinyl transferase domain-containing protein</fullName>
    </recommendedName>
</protein>
<dbReference type="GO" id="GO:0008897">
    <property type="term" value="F:holo-[acyl-carrier-protein] synthase activity"/>
    <property type="evidence" value="ECO:0007669"/>
    <property type="project" value="InterPro"/>
</dbReference>
<feature type="compositionally biased region" description="Low complexity" evidence="3">
    <location>
        <begin position="336"/>
        <end position="347"/>
    </location>
</feature>
<comment type="similarity">
    <text evidence="1">Belongs to the P-Pant transferase superfamily. Gsp/Sfp/HetI/AcpT family.</text>
</comment>
<accession>A0A225MGX4</accession>
<evidence type="ECO:0000313" key="6">
    <source>
        <dbReference type="Proteomes" id="UP000214603"/>
    </source>
</evidence>
<dbReference type="PANTHER" id="PTHR12215">
    <property type="entry name" value="PHOSPHOPANTETHEINE TRANSFERASE"/>
    <property type="match status" value="1"/>
</dbReference>